<evidence type="ECO:0000256" key="6">
    <source>
        <dbReference type="SAM" id="Phobius"/>
    </source>
</evidence>
<accession>A0A9E8ZFK2</accession>
<evidence type="ECO:0000256" key="4">
    <source>
        <dbReference type="ARBA" id="ARBA00022777"/>
    </source>
</evidence>
<dbReference type="EMBL" id="CP113797">
    <property type="protein sequence ID" value="WAL61911.1"/>
    <property type="molecule type" value="Genomic_DNA"/>
</dbReference>
<dbReference type="Gene3D" id="3.30.565.10">
    <property type="entry name" value="Histidine kinase-like ATPase, C-terminal domain"/>
    <property type="match status" value="1"/>
</dbReference>
<dbReference type="InterPro" id="IPR036890">
    <property type="entry name" value="HATPase_C_sf"/>
</dbReference>
<keyword evidence="3" id="KW-0808">Transferase</keyword>
<feature type="transmembrane region" description="Helical" evidence="6">
    <location>
        <begin position="69"/>
        <end position="90"/>
    </location>
</feature>
<feature type="domain" description="PAC" evidence="8">
    <location>
        <begin position="1"/>
        <end position="50"/>
    </location>
</feature>
<feature type="domain" description="Histidine kinase" evidence="7">
    <location>
        <begin position="60"/>
        <end position="188"/>
    </location>
</feature>
<evidence type="ECO:0000313" key="10">
    <source>
        <dbReference type="Proteomes" id="UP001163152"/>
    </source>
</evidence>
<keyword evidence="6" id="KW-1133">Transmembrane helix</keyword>
<dbReference type="PROSITE" id="PS50109">
    <property type="entry name" value="HIS_KIN"/>
    <property type="match status" value="1"/>
</dbReference>
<gene>
    <name evidence="9" type="ORF">OXH18_07985</name>
</gene>
<organism evidence="9 10">
    <name type="scientific">Thermocoleostomius sinensis A174</name>
    <dbReference type="NCBI Taxonomy" id="2016057"/>
    <lineage>
        <taxon>Bacteria</taxon>
        <taxon>Bacillati</taxon>
        <taxon>Cyanobacteriota</taxon>
        <taxon>Cyanophyceae</taxon>
        <taxon>Oculatellales</taxon>
        <taxon>Oculatellaceae</taxon>
        <taxon>Thermocoleostomius</taxon>
    </lineage>
</organism>
<dbReference type="RefSeq" id="WP_268611981.1">
    <property type="nucleotide sequence ID" value="NZ_CP113797.1"/>
</dbReference>
<dbReference type="EC" id="2.7.13.3" evidence="2"/>
<evidence type="ECO:0000259" key="7">
    <source>
        <dbReference type="PROSITE" id="PS50109"/>
    </source>
</evidence>
<dbReference type="CDD" id="cd00082">
    <property type="entry name" value="HisKA"/>
    <property type="match status" value="1"/>
</dbReference>
<dbReference type="SUPFAM" id="SSF55785">
    <property type="entry name" value="PYP-like sensor domain (PAS domain)"/>
    <property type="match status" value="1"/>
</dbReference>
<dbReference type="NCBIfam" id="TIGR00229">
    <property type="entry name" value="sensory_box"/>
    <property type="match status" value="1"/>
</dbReference>
<dbReference type="InterPro" id="IPR005467">
    <property type="entry name" value="His_kinase_dom"/>
</dbReference>
<dbReference type="Proteomes" id="UP001163152">
    <property type="component" value="Chromosome"/>
</dbReference>
<evidence type="ECO:0000313" key="9">
    <source>
        <dbReference type="EMBL" id="WAL61911.1"/>
    </source>
</evidence>
<proteinExistence type="predicted"/>
<dbReference type="InterPro" id="IPR035965">
    <property type="entry name" value="PAS-like_dom_sf"/>
</dbReference>
<keyword evidence="6" id="KW-0472">Membrane</keyword>
<dbReference type="InterPro" id="IPR050736">
    <property type="entry name" value="Sensor_HK_Regulatory"/>
</dbReference>
<dbReference type="AlphaFoldDB" id="A0A9E8ZFK2"/>
<name>A0A9E8ZFK2_9CYAN</name>
<dbReference type="SUPFAM" id="SSF55874">
    <property type="entry name" value="ATPase domain of HSP90 chaperone/DNA topoisomerase II/histidine kinase"/>
    <property type="match status" value="1"/>
</dbReference>
<comment type="catalytic activity">
    <reaction evidence="1">
        <text>ATP + protein L-histidine = ADP + protein N-phospho-L-histidine.</text>
        <dbReference type="EC" id="2.7.13.3"/>
    </reaction>
</comment>
<dbReference type="Gene3D" id="3.30.450.20">
    <property type="entry name" value="PAS domain"/>
    <property type="match status" value="1"/>
</dbReference>
<keyword evidence="6" id="KW-0812">Transmembrane</keyword>
<dbReference type="PANTHER" id="PTHR43711">
    <property type="entry name" value="TWO-COMPONENT HISTIDINE KINASE"/>
    <property type="match status" value="1"/>
</dbReference>
<evidence type="ECO:0000256" key="5">
    <source>
        <dbReference type="ARBA" id="ARBA00023012"/>
    </source>
</evidence>
<dbReference type="InterPro" id="IPR003661">
    <property type="entry name" value="HisK_dim/P_dom"/>
</dbReference>
<keyword evidence="4" id="KW-0418">Kinase</keyword>
<dbReference type="InterPro" id="IPR036097">
    <property type="entry name" value="HisK_dim/P_sf"/>
</dbReference>
<dbReference type="InterPro" id="IPR000700">
    <property type="entry name" value="PAS-assoc_C"/>
</dbReference>
<reference evidence="9" key="1">
    <citation type="submission" date="2022-12" db="EMBL/GenBank/DDBJ databases">
        <title>Polyphasic identification of a Novel Hot-Spring Cyanobacterium Ocullathermofonsia sinensis gen nov. sp. nov. and Genomic Insights on its Adaptations to the Thermal Habitat.</title>
        <authorList>
            <person name="Daroch M."/>
            <person name="Tang J."/>
            <person name="Jiang Y."/>
        </authorList>
    </citation>
    <scope>NUCLEOTIDE SEQUENCE</scope>
    <source>
        <strain evidence="9">PKUAC-SCTA174</strain>
    </source>
</reference>
<dbReference type="InterPro" id="IPR000014">
    <property type="entry name" value="PAS"/>
</dbReference>
<dbReference type="PANTHER" id="PTHR43711:SF1">
    <property type="entry name" value="HISTIDINE KINASE 1"/>
    <property type="match status" value="1"/>
</dbReference>
<dbReference type="SMART" id="SM00388">
    <property type="entry name" value="HisKA"/>
    <property type="match status" value="1"/>
</dbReference>
<evidence type="ECO:0000256" key="2">
    <source>
        <dbReference type="ARBA" id="ARBA00012438"/>
    </source>
</evidence>
<dbReference type="Pfam" id="PF00512">
    <property type="entry name" value="HisKA"/>
    <property type="match status" value="1"/>
</dbReference>
<sequence>MLESVYWCKDGTLVPVEASICLFESGARLLELAVVRDIRDRKQAEQAMSRLAEIGELAAMIVHEVRNPLTMVLILTTVLMGLTSFCNLNLIDFAQQRPSLALEEAERLKRLLNEMLLYTRHQVLQCAELEINEFVTEMLEAVRSLPAMMNRKIELISTLSAAWILGDRDKLRQIFINLIKNAGEAVED</sequence>
<dbReference type="SUPFAM" id="SSF47384">
    <property type="entry name" value="Homodimeric domain of signal transducing histidine kinase"/>
    <property type="match status" value="1"/>
</dbReference>
<dbReference type="GO" id="GO:0000155">
    <property type="term" value="F:phosphorelay sensor kinase activity"/>
    <property type="evidence" value="ECO:0007669"/>
    <property type="project" value="InterPro"/>
</dbReference>
<keyword evidence="5" id="KW-0902">Two-component regulatory system</keyword>
<keyword evidence="10" id="KW-1185">Reference proteome</keyword>
<evidence type="ECO:0000256" key="3">
    <source>
        <dbReference type="ARBA" id="ARBA00022679"/>
    </source>
</evidence>
<dbReference type="PROSITE" id="PS50113">
    <property type="entry name" value="PAC"/>
    <property type="match status" value="1"/>
</dbReference>
<protein>
    <recommendedName>
        <fullName evidence="2">histidine kinase</fullName>
        <ecNumber evidence="2">2.7.13.3</ecNumber>
    </recommendedName>
</protein>
<dbReference type="Gene3D" id="1.10.287.130">
    <property type="match status" value="1"/>
</dbReference>
<evidence type="ECO:0000256" key="1">
    <source>
        <dbReference type="ARBA" id="ARBA00000085"/>
    </source>
</evidence>
<evidence type="ECO:0000259" key="8">
    <source>
        <dbReference type="PROSITE" id="PS50113"/>
    </source>
</evidence>
<dbReference type="KEGG" id="tsin:OXH18_07985"/>